<accession>A0A1A0W466</accession>
<comment type="caution">
    <text evidence="1">The sequence shown here is derived from an EMBL/GenBank/DDBJ whole genome shotgun (WGS) entry which is preliminary data.</text>
</comment>
<proteinExistence type="predicted"/>
<reference evidence="2" key="1">
    <citation type="submission" date="2016-06" db="EMBL/GenBank/DDBJ databases">
        <authorList>
            <person name="Sutton G."/>
            <person name="Brinkac L."/>
            <person name="Sanka R."/>
            <person name="Adams M."/>
            <person name="Lau E."/>
            <person name="Mehaffy C."/>
            <person name="Tameris M."/>
            <person name="Hatherill M."/>
            <person name="Hanekom W."/>
            <person name="Mahomed H."/>
            <person name="Mcshane H."/>
        </authorList>
    </citation>
    <scope>NUCLEOTIDE SEQUENCE [LARGE SCALE GENOMIC DNA]</scope>
    <source>
        <strain evidence="2">852002-10433_SCH5171157</strain>
    </source>
</reference>
<name>A0A1A0W466_MYCPR</name>
<protein>
    <submittedName>
        <fullName evidence="1">Uncharacterized protein</fullName>
    </submittedName>
</protein>
<dbReference type="AlphaFoldDB" id="A0A1A0W466"/>
<dbReference type="OrthoDB" id="4560484at2"/>
<evidence type="ECO:0000313" key="2">
    <source>
        <dbReference type="Proteomes" id="UP000094008"/>
    </source>
</evidence>
<sequence>MWQAWAVAVPSGGVRISRLRMLIDHPRTGEAERAAAQRMLDRILRKSAEVWRNNPSADRSYGARYDRVGRHAGLPRVCEMIREDIALARTFPMPAGPDVLDTRCAIRDAPEQVRYSVETPAHGRILITIDGVSHDWGWVQQDGTEIVSPALQMLADELAELMNDYNHDGTDTNRRFFGSVRVPGTTLVW</sequence>
<dbReference type="Proteomes" id="UP000094008">
    <property type="component" value="Unassembled WGS sequence"/>
</dbReference>
<dbReference type="EMBL" id="LZSY01000091">
    <property type="protein sequence ID" value="OBB90734.1"/>
    <property type="molecule type" value="Genomic_DNA"/>
</dbReference>
<gene>
    <name evidence="1" type="ORF">A5779_25320</name>
</gene>
<evidence type="ECO:0000313" key="1">
    <source>
        <dbReference type="EMBL" id="OBB90734.1"/>
    </source>
</evidence>
<organism evidence="1 2">
    <name type="scientific">Mycolicibacterium peregrinum</name>
    <name type="common">Mycobacterium peregrinum</name>
    <dbReference type="NCBI Taxonomy" id="43304"/>
    <lineage>
        <taxon>Bacteria</taxon>
        <taxon>Bacillati</taxon>
        <taxon>Actinomycetota</taxon>
        <taxon>Actinomycetes</taxon>
        <taxon>Mycobacteriales</taxon>
        <taxon>Mycobacteriaceae</taxon>
        <taxon>Mycolicibacterium</taxon>
    </lineage>
</organism>